<dbReference type="Proteomes" id="UP000005627">
    <property type="component" value="Chromosome 2"/>
</dbReference>
<organism evidence="2 3">
    <name type="scientific">Torulaspora delbrueckii</name>
    <name type="common">Yeast</name>
    <name type="synonym">Candida colliculosa</name>
    <dbReference type="NCBI Taxonomy" id="4950"/>
    <lineage>
        <taxon>Eukaryota</taxon>
        <taxon>Fungi</taxon>
        <taxon>Dikarya</taxon>
        <taxon>Ascomycota</taxon>
        <taxon>Saccharomycotina</taxon>
        <taxon>Saccharomycetes</taxon>
        <taxon>Saccharomycetales</taxon>
        <taxon>Saccharomycetaceae</taxon>
        <taxon>Torulaspora</taxon>
    </lineage>
</organism>
<protein>
    <submittedName>
        <fullName evidence="2">Uncharacterized protein</fullName>
    </submittedName>
</protein>
<dbReference type="OrthoDB" id="4066875at2759"/>
<dbReference type="AlphaFoldDB" id="G8ZNR4"/>
<proteinExistence type="predicted"/>
<evidence type="ECO:0000313" key="3">
    <source>
        <dbReference type="Proteomes" id="UP000005627"/>
    </source>
</evidence>
<dbReference type="KEGG" id="tdl:TDEL_0B01290"/>
<feature type="compositionally biased region" description="Basic and acidic residues" evidence="1">
    <location>
        <begin position="8"/>
        <end position="19"/>
    </location>
</feature>
<sequence length="66" mass="7470">MHSTVDVRSLRSDTQEQIRRNSVGRFGSLDEFARRHSLDTKGRIFAHCRESGDIVEPKIDLSGKGN</sequence>
<evidence type="ECO:0000256" key="1">
    <source>
        <dbReference type="SAM" id="MobiDB-lite"/>
    </source>
</evidence>
<reference evidence="2 3" key="1">
    <citation type="journal article" date="2011" name="Proc. Natl. Acad. Sci. U.S.A.">
        <title>Evolutionary erosion of yeast sex chromosomes by mating-type switching accidents.</title>
        <authorList>
            <person name="Gordon J.L."/>
            <person name="Armisen D."/>
            <person name="Proux-Wera E."/>
            <person name="Oheigeartaigh S.S."/>
            <person name="Byrne K.P."/>
            <person name="Wolfe K.H."/>
        </authorList>
    </citation>
    <scope>NUCLEOTIDE SEQUENCE [LARGE SCALE GENOMIC DNA]</scope>
    <source>
        <strain evidence="3">ATCC 10662 / CBS 1146 / NBRC 0425 / NCYC 2629 / NRRL Y-866</strain>
    </source>
</reference>
<gene>
    <name evidence="2" type="primary">TDEL0B01290</name>
    <name evidence="2" type="ORF">TDEL_0B01290</name>
</gene>
<feature type="region of interest" description="Disordered" evidence="1">
    <location>
        <begin position="1"/>
        <end position="21"/>
    </location>
</feature>
<dbReference type="EMBL" id="HE616743">
    <property type="protein sequence ID" value="CCE90258.1"/>
    <property type="molecule type" value="Genomic_DNA"/>
</dbReference>
<name>G8ZNR4_TORDE</name>
<evidence type="ECO:0000313" key="2">
    <source>
        <dbReference type="EMBL" id="CCE90258.1"/>
    </source>
</evidence>
<dbReference type="GeneID" id="11504100"/>
<dbReference type="InParanoid" id="G8ZNR4"/>
<accession>G8ZNR4</accession>
<dbReference type="HOGENOM" id="CLU_2832973_0_0_1"/>
<keyword evidence="3" id="KW-1185">Reference proteome</keyword>
<dbReference type="RefSeq" id="XP_003679469.1">
    <property type="nucleotide sequence ID" value="XM_003679421.1"/>
</dbReference>